<evidence type="ECO:0000259" key="2">
    <source>
        <dbReference type="Pfam" id="PF14302"/>
    </source>
</evidence>
<feature type="domain" description="DUF4377" evidence="2">
    <location>
        <begin position="60"/>
        <end position="109"/>
    </location>
</feature>
<dbReference type="Pfam" id="PF14302">
    <property type="entry name" value="DUF4377"/>
    <property type="match status" value="1"/>
</dbReference>
<dbReference type="EMBL" id="AP014548">
    <property type="protein sequence ID" value="BAO56233.1"/>
    <property type="molecule type" value="Genomic_DNA"/>
</dbReference>
<name>W8VWD8_9FLAO</name>
<dbReference type="STRING" id="1454201.NMS_2224"/>
<dbReference type="InterPro" id="IPR025485">
    <property type="entry name" value="DUF4377"/>
</dbReference>
<dbReference type="KEGG" id="nmf:NMS_2224"/>
<protein>
    <recommendedName>
        <fullName evidence="2">DUF4377 domain-containing protein</fullName>
    </recommendedName>
</protein>
<dbReference type="OrthoDB" id="880459at2"/>
<evidence type="ECO:0000256" key="1">
    <source>
        <dbReference type="SAM" id="SignalP"/>
    </source>
</evidence>
<feature type="signal peptide" evidence="1">
    <location>
        <begin position="1"/>
        <end position="24"/>
    </location>
</feature>
<keyword evidence="4" id="KW-1185">Reference proteome</keyword>
<sequence>MVSSRLVFLAIPLLILLNSCDSDSDITEGNEVLEVLHYKNVAYGFEPILTTQIKVNQTSTGVENFYGYIDGFNYEYGYNYLLSVNVFEVQNPSADGSSLRYELARVISKTKVPPNTTFKIDLKKQFDNGADLYVSGSSATSFQILNQLDIDCSDSCTELEAALNEPNDVVGIFQHNFDGTIKLVGLER</sequence>
<proteinExistence type="predicted"/>
<evidence type="ECO:0000313" key="4">
    <source>
        <dbReference type="Proteomes" id="UP000031760"/>
    </source>
</evidence>
<reference evidence="3 4" key="1">
    <citation type="journal article" date="2014" name="Proc. Natl. Acad. Sci. U.S.A.">
        <title>Functional characterization of flavobacteria rhodopsins reveals a unique class of light-driven chloride pump in bacteria.</title>
        <authorList>
            <person name="Yoshizawa S."/>
            <person name="Kumagai Y."/>
            <person name="Kim H."/>
            <person name="Ogura Y."/>
            <person name="Hayashi T."/>
            <person name="Iwasaki W."/>
            <person name="DeLong E.F."/>
            <person name="Kogure K."/>
        </authorList>
    </citation>
    <scope>NUCLEOTIDE SEQUENCE [LARGE SCALE GENOMIC DNA]</scope>
    <source>
        <strain evidence="3 4">S1-08</strain>
    </source>
</reference>
<dbReference type="HOGENOM" id="CLU_1495029_0_0_10"/>
<dbReference type="Proteomes" id="UP000031760">
    <property type="component" value="Chromosome"/>
</dbReference>
<feature type="chain" id="PRO_5004916077" description="DUF4377 domain-containing protein" evidence="1">
    <location>
        <begin position="25"/>
        <end position="188"/>
    </location>
</feature>
<evidence type="ECO:0000313" key="3">
    <source>
        <dbReference type="EMBL" id="BAO56233.1"/>
    </source>
</evidence>
<dbReference type="AlphaFoldDB" id="W8VWD8"/>
<organism evidence="3 4">
    <name type="scientific">Nonlabens marinus S1-08</name>
    <dbReference type="NCBI Taxonomy" id="1454201"/>
    <lineage>
        <taxon>Bacteria</taxon>
        <taxon>Pseudomonadati</taxon>
        <taxon>Bacteroidota</taxon>
        <taxon>Flavobacteriia</taxon>
        <taxon>Flavobacteriales</taxon>
        <taxon>Flavobacteriaceae</taxon>
        <taxon>Nonlabens</taxon>
    </lineage>
</organism>
<accession>W8VWD8</accession>
<gene>
    <name evidence="3" type="ORF">NMS_2224</name>
</gene>
<dbReference type="RefSeq" id="WP_041496703.1">
    <property type="nucleotide sequence ID" value="NZ_AP014548.1"/>
</dbReference>
<keyword evidence="1" id="KW-0732">Signal</keyword>